<evidence type="ECO:0000313" key="1">
    <source>
        <dbReference type="EMBL" id="EME47109.1"/>
    </source>
</evidence>
<keyword evidence="2" id="KW-1185">Reference proteome</keyword>
<proteinExistence type="predicted"/>
<dbReference type="STRING" id="675120.N1PY52"/>
<accession>N1PY52</accession>
<gene>
    <name evidence="1" type="ORF">DOTSEDRAFT_20918</name>
</gene>
<evidence type="ECO:0000313" key="2">
    <source>
        <dbReference type="Proteomes" id="UP000016933"/>
    </source>
</evidence>
<dbReference type="EMBL" id="KB446536">
    <property type="protein sequence ID" value="EME47109.1"/>
    <property type="molecule type" value="Genomic_DNA"/>
</dbReference>
<dbReference type="AlphaFoldDB" id="N1PY52"/>
<dbReference type="OrthoDB" id="2562743at2759"/>
<name>N1PY52_DOTSN</name>
<protein>
    <submittedName>
        <fullName evidence="1">Uncharacterized protein</fullName>
    </submittedName>
</protein>
<dbReference type="HOGENOM" id="CLU_2026677_0_0_1"/>
<organism evidence="1 2">
    <name type="scientific">Dothistroma septosporum (strain NZE10 / CBS 128990)</name>
    <name type="common">Red band needle blight fungus</name>
    <name type="synonym">Mycosphaerella pini</name>
    <dbReference type="NCBI Taxonomy" id="675120"/>
    <lineage>
        <taxon>Eukaryota</taxon>
        <taxon>Fungi</taxon>
        <taxon>Dikarya</taxon>
        <taxon>Ascomycota</taxon>
        <taxon>Pezizomycotina</taxon>
        <taxon>Dothideomycetes</taxon>
        <taxon>Dothideomycetidae</taxon>
        <taxon>Mycosphaerellales</taxon>
        <taxon>Mycosphaerellaceae</taxon>
        <taxon>Dothistroma</taxon>
    </lineage>
</organism>
<reference evidence="2" key="1">
    <citation type="journal article" date="2012" name="PLoS Genet.">
        <title>The genomes of the fungal plant pathogens Cladosporium fulvum and Dothistroma septosporum reveal adaptation to different hosts and lifestyles but also signatures of common ancestry.</title>
        <authorList>
            <person name="de Wit P.J.G.M."/>
            <person name="van der Burgt A."/>
            <person name="Oekmen B."/>
            <person name="Stergiopoulos I."/>
            <person name="Abd-Elsalam K.A."/>
            <person name="Aerts A.L."/>
            <person name="Bahkali A.H."/>
            <person name="Beenen H.G."/>
            <person name="Chettri P."/>
            <person name="Cox M.P."/>
            <person name="Datema E."/>
            <person name="de Vries R.P."/>
            <person name="Dhillon B."/>
            <person name="Ganley A.R."/>
            <person name="Griffiths S.A."/>
            <person name="Guo Y."/>
            <person name="Hamelin R.C."/>
            <person name="Henrissat B."/>
            <person name="Kabir M.S."/>
            <person name="Jashni M.K."/>
            <person name="Kema G."/>
            <person name="Klaubauf S."/>
            <person name="Lapidus A."/>
            <person name="Levasseur A."/>
            <person name="Lindquist E."/>
            <person name="Mehrabi R."/>
            <person name="Ohm R.A."/>
            <person name="Owen T.J."/>
            <person name="Salamov A."/>
            <person name="Schwelm A."/>
            <person name="Schijlen E."/>
            <person name="Sun H."/>
            <person name="van den Burg H.A."/>
            <person name="van Ham R.C.H.J."/>
            <person name="Zhang S."/>
            <person name="Goodwin S.B."/>
            <person name="Grigoriev I.V."/>
            <person name="Collemare J."/>
            <person name="Bradshaw R.E."/>
        </authorList>
    </citation>
    <scope>NUCLEOTIDE SEQUENCE [LARGE SCALE GENOMIC DNA]</scope>
    <source>
        <strain evidence="2">NZE10 / CBS 128990</strain>
    </source>
</reference>
<reference evidence="1 2" key="2">
    <citation type="journal article" date="2012" name="PLoS Pathog.">
        <title>Diverse lifestyles and strategies of plant pathogenesis encoded in the genomes of eighteen Dothideomycetes fungi.</title>
        <authorList>
            <person name="Ohm R.A."/>
            <person name="Feau N."/>
            <person name="Henrissat B."/>
            <person name="Schoch C.L."/>
            <person name="Horwitz B.A."/>
            <person name="Barry K.W."/>
            <person name="Condon B.J."/>
            <person name="Copeland A.C."/>
            <person name="Dhillon B."/>
            <person name="Glaser F."/>
            <person name="Hesse C.N."/>
            <person name="Kosti I."/>
            <person name="LaButti K."/>
            <person name="Lindquist E.A."/>
            <person name="Lucas S."/>
            <person name="Salamov A.A."/>
            <person name="Bradshaw R.E."/>
            <person name="Ciuffetti L."/>
            <person name="Hamelin R.C."/>
            <person name="Kema G.H.J."/>
            <person name="Lawrence C."/>
            <person name="Scott J.A."/>
            <person name="Spatafora J.W."/>
            <person name="Turgeon B.G."/>
            <person name="de Wit P.J.G.M."/>
            <person name="Zhong S."/>
            <person name="Goodwin S.B."/>
            <person name="Grigoriev I.V."/>
        </authorList>
    </citation>
    <scope>NUCLEOTIDE SEQUENCE [LARGE SCALE GENOMIC DNA]</scope>
    <source>
        <strain evidence="2">NZE10 / CBS 128990</strain>
    </source>
</reference>
<sequence>MSRLTLALTANADKNIRLLSTLAATDYAPPSLKQNIGYISDLERQIASTDDKLSRLHIITEDERKVLKEQMGEQQHRLRAREGEVTKVGNVLEEARKGLQRVRAEAFGTGSGRGREVPPAYS</sequence>
<dbReference type="Proteomes" id="UP000016933">
    <property type="component" value="Unassembled WGS sequence"/>
</dbReference>
<dbReference type="eggNOG" id="ENOG502RXPA">
    <property type="taxonomic scope" value="Eukaryota"/>
</dbReference>